<gene>
    <name evidence="3" type="ORF">SADUNF_Sadunf04G0079800</name>
</gene>
<proteinExistence type="predicted"/>
<name>A0A835KFA3_9ROSI</name>
<evidence type="ECO:0000313" key="4">
    <source>
        <dbReference type="Proteomes" id="UP000657918"/>
    </source>
</evidence>
<dbReference type="Proteomes" id="UP000657918">
    <property type="component" value="Chromosome 4"/>
</dbReference>
<dbReference type="OrthoDB" id="1934337at2759"/>
<feature type="coiled-coil region" evidence="1">
    <location>
        <begin position="260"/>
        <end position="325"/>
    </location>
</feature>
<evidence type="ECO:0000313" key="3">
    <source>
        <dbReference type="EMBL" id="KAF9684074.1"/>
    </source>
</evidence>
<dbReference type="PANTHER" id="PTHR37761:SF2">
    <property type="entry name" value="OS09G0108400 PROTEIN"/>
    <property type="match status" value="1"/>
</dbReference>
<keyword evidence="2" id="KW-0472">Membrane</keyword>
<organism evidence="3 4">
    <name type="scientific">Salix dunnii</name>
    <dbReference type="NCBI Taxonomy" id="1413687"/>
    <lineage>
        <taxon>Eukaryota</taxon>
        <taxon>Viridiplantae</taxon>
        <taxon>Streptophyta</taxon>
        <taxon>Embryophyta</taxon>
        <taxon>Tracheophyta</taxon>
        <taxon>Spermatophyta</taxon>
        <taxon>Magnoliopsida</taxon>
        <taxon>eudicotyledons</taxon>
        <taxon>Gunneridae</taxon>
        <taxon>Pentapetalae</taxon>
        <taxon>rosids</taxon>
        <taxon>fabids</taxon>
        <taxon>Malpighiales</taxon>
        <taxon>Salicaceae</taxon>
        <taxon>Saliceae</taxon>
        <taxon>Salix</taxon>
    </lineage>
</organism>
<feature type="coiled-coil region" evidence="1">
    <location>
        <begin position="154"/>
        <end position="223"/>
    </location>
</feature>
<evidence type="ECO:0000256" key="1">
    <source>
        <dbReference type="SAM" id="Coils"/>
    </source>
</evidence>
<keyword evidence="1" id="KW-0175">Coiled coil</keyword>
<protein>
    <submittedName>
        <fullName evidence="3">Uncharacterized protein</fullName>
    </submittedName>
</protein>
<reference evidence="3 4" key="1">
    <citation type="submission" date="2020-10" db="EMBL/GenBank/DDBJ databases">
        <title>Plant Genome Project.</title>
        <authorList>
            <person name="Zhang R.-G."/>
        </authorList>
    </citation>
    <scope>NUCLEOTIDE SEQUENCE [LARGE SCALE GENOMIC DNA]</scope>
    <source>
        <strain evidence="3">FAFU-HL-1</strain>
        <tissue evidence="3">Leaf</tissue>
    </source>
</reference>
<dbReference type="PANTHER" id="PTHR37761">
    <property type="entry name" value="OS09G0108400 PROTEIN"/>
    <property type="match status" value="1"/>
</dbReference>
<comment type="caution">
    <text evidence="3">The sequence shown here is derived from an EMBL/GenBank/DDBJ whole genome shotgun (WGS) entry which is preliminary data.</text>
</comment>
<sequence>MAGLLAWAADVVGAHGNNHELSEDRIPIVFTEDQQKYVQELDSKASSLSRSIQDLRLRLPSPDISRRLPHILAHSLASNAALALQLNAHSATKEQVKMHSCAYFRLYRHDRVKGEEKEVIGLLASRLMAEGNGLLRGEKGRWKWRTVVGWSVKAREERRVNEGAELRKVTLQEENAAYEKAILNCENKLQERMQETDILLQKLQEMDETEQTLMEELENAETVLDARQSGKSVESVDASEMTAEAGLDAEAAKSDILEKLDNKKKEMSSMDEIVQDLEKRWVQIQENALKQPTPAQREKLLDKQLQSLMEQLAAKQAQAEGLVGEIHMKEMELERLKGLWRKIESSNVDGNTARNRFGRSTSEKSSASTDYMFDKLPYSTGGRTEHQQRLMLLRSAFVMYILFLNIVVLIKLSF</sequence>
<keyword evidence="2" id="KW-1133">Transmembrane helix</keyword>
<keyword evidence="2" id="KW-0812">Transmembrane</keyword>
<keyword evidence="4" id="KW-1185">Reference proteome</keyword>
<dbReference type="EMBL" id="JADGMS010000004">
    <property type="protein sequence ID" value="KAF9684074.1"/>
    <property type="molecule type" value="Genomic_DNA"/>
</dbReference>
<dbReference type="AlphaFoldDB" id="A0A835KFA3"/>
<feature type="transmembrane region" description="Helical" evidence="2">
    <location>
        <begin position="391"/>
        <end position="410"/>
    </location>
</feature>
<evidence type="ECO:0000256" key="2">
    <source>
        <dbReference type="SAM" id="Phobius"/>
    </source>
</evidence>
<accession>A0A835KFA3</accession>